<dbReference type="InterPro" id="IPR020095">
    <property type="entry name" value="PsdUridine_synth_TruA_C"/>
</dbReference>
<protein>
    <recommendedName>
        <fullName evidence="4">tRNA pseudouridine synthase A</fullName>
        <ecNumber evidence="4">5.4.99.12</ecNumber>
    </recommendedName>
    <alternativeName>
        <fullName evidence="4">tRNA pseudouridine(38-40) synthase</fullName>
    </alternativeName>
    <alternativeName>
        <fullName evidence="4">tRNA pseudouridylate synthase I</fullName>
    </alternativeName>
    <alternativeName>
        <fullName evidence="4">tRNA-uridine isomerase I</fullName>
    </alternativeName>
</protein>
<comment type="caution">
    <text evidence="4">Lacks conserved residue(s) required for the propagation of feature annotation.</text>
</comment>
<dbReference type="GO" id="GO:0031119">
    <property type="term" value="P:tRNA pseudouridine synthesis"/>
    <property type="evidence" value="ECO:0007669"/>
    <property type="project" value="UniProtKB-UniRule"/>
</dbReference>
<keyword evidence="10" id="KW-1185">Reference proteome</keyword>
<reference evidence="9 10" key="1">
    <citation type="submission" date="2019-08" db="EMBL/GenBank/DDBJ databases">
        <title>In-depth cultivation of the pig gut microbiome towards novel bacterial diversity and tailored functional studies.</title>
        <authorList>
            <person name="Wylensek D."/>
            <person name="Hitch T.C.A."/>
            <person name="Clavel T."/>
        </authorList>
    </citation>
    <scope>NUCLEOTIDE SEQUENCE [LARGE SCALE GENOMIC DNA]</scope>
    <source>
        <strain evidence="9 10">CA-Schmier-601-WT-1</strain>
    </source>
</reference>
<feature type="active site" description="Nucleophile" evidence="4 5">
    <location>
        <position position="54"/>
    </location>
</feature>
<sequence>MGPGTLVVCVGYRGEGFSGFAEQPGQRTVAGELRHALQTALRRPVELACAGRTDAGVSALAQYVSVPLAPGEGELAGHRLWSSLVALTPDDVSVRGIYRAAPGFSARFDATSRAYRYRIACGPARPVMAWDHAWWLRSSELDVDAMNRAARPLLGEHDFASFCKASSAQLLRQDGRSTSRFLSRVEVSRVTEAGEDLVAVDVEGNAFLHNMVRAITGTLVEVGRGHRDAAWVSSALEARDRRAAGPTAPARGLTFESVSYPQGALVPWE</sequence>
<name>A0A6N7XPG8_9ACTN</name>
<feature type="domain" description="Pseudouridine synthase I TruA alpha/beta" evidence="8">
    <location>
        <begin position="149"/>
        <end position="261"/>
    </location>
</feature>
<dbReference type="EC" id="5.4.99.12" evidence="4"/>
<evidence type="ECO:0000256" key="6">
    <source>
        <dbReference type="PIRSR" id="PIRSR001430-2"/>
    </source>
</evidence>
<dbReference type="InterPro" id="IPR020094">
    <property type="entry name" value="TruA/RsuA/RluB/E/F_N"/>
</dbReference>
<comment type="function">
    <text evidence="4">Formation of pseudouridine at positions 38, 39 and 40 in the anticodon stem and loop of transfer RNAs.</text>
</comment>
<organism evidence="9 10">
    <name type="scientific">Olsenella porci</name>
    <dbReference type="NCBI Taxonomy" id="2652279"/>
    <lineage>
        <taxon>Bacteria</taxon>
        <taxon>Bacillati</taxon>
        <taxon>Actinomycetota</taxon>
        <taxon>Coriobacteriia</taxon>
        <taxon>Coriobacteriales</taxon>
        <taxon>Atopobiaceae</taxon>
        <taxon>Olsenella</taxon>
    </lineage>
</organism>
<evidence type="ECO:0000256" key="3">
    <source>
        <dbReference type="ARBA" id="ARBA00023235"/>
    </source>
</evidence>
<dbReference type="Proteomes" id="UP000469325">
    <property type="component" value="Unassembled WGS sequence"/>
</dbReference>
<dbReference type="GO" id="GO:0160147">
    <property type="term" value="F:tRNA pseudouridine(38-40) synthase activity"/>
    <property type="evidence" value="ECO:0007669"/>
    <property type="project" value="UniProtKB-EC"/>
</dbReference>
<evidence type="ECO:0000313" key="9">
    <source>
        <dbReference type="EMBL" id="MST71819.1"/>
    </source>
</evidence>
<dbReference type="Pfam" id="PF01416">
    <property type="entry name" value="PseudoU_synth_1"/>
    <property type="match status" value="1"/>
</dbReference>
<dbReference type="NCBIfam" id="TIGR00071">
    <property type="entry name" value="hisT_truA"/>
    <property type="match status" value="1"/>
</dbReference>
<dbReference type="EMBL" id="VUNC01000001">
    <property type="protein sequence ID" value="MST71819.1"/>
    <property type="molecule type" value="Genomic_DNA"/>
</dbReference>
<dbReference type="SUPFAM" id="SSF55120">
    <property type="entry name" value="Pseudouridine synthase"/>
    <property type="match status" value="1"/>
</dbReference>
<dbReference type="PIRSF" id="PIRSF001430">
    <property type="entry name" value="tRNA_psdUrid_synth"/>
    <property type="match status" value="1"/>
</dbReference>
<evidence type="ECO:0000256" key="2">
    <source>
        <dbReference type="ARBA" id="ARBA00022694"/>
    </source>
</evidence>
<dbReference type="PANTHER" id="PTHR11142">
    <property type="entry name" value="PSEUDOURIDYLATE SYNTHASE"/>
    <property type="match status" value="1"/>
</dbReference>
<gene>
    <name evidence="4 9" type="primary">truA</name>
    <name evidence="9" type="ORF">FYJ68_01670</name>
</gene>
<dbReference type="Gene3D" id="3.30.70.660">
    <property type="entry name" value="Pseudouridine synthase I, catalytic domain, C-terminal subdomain"/>
    <property type="match status" value="1"/>
</dbReference>
<dbReference type="InterPro" id="IPR001406">
    <property type="entry name" value="PsdUridine_synth_TruA"/>
</dbReference>
<dbReference type="CDD" id="cd02570">
    <property type="entry name" value="PseudoU_synth_EcTruA"/>
    <property type="match status" value="1"/>
</dbReference>
<comment type="caution">
    <text evidence="9">The sequence shown here is derived from an EMBL/GenBank/DDBJ whole genome shotgun (WGS) entry which is preliminary data.</text>
</comment>
<dbReference type="PANTHER" id="PTHR11142:SF0">
    <property type="entry name" value="TRNA PSEUDOURIDINE SYNTHASE-LIKE 1"/>
    <property type="match status" value="1"/>
</dbReference>
<evidence type="ECO:0000256" key="4">
    <source>
        <dbReference type="HAMAP-Rule" id="MF_00171"/>
    </source>
</evidence>
<dbReference type="InterPro" id="IPR020103">
    <property type="entry name" value="PsdUridine_synth_cat_dom_sf"/>
</dbReference>
<dbReference type="GO" id="GO:0003723">
    <property type="term" value="F:RNA binding"/>
    <property type="evidence" value="ECO:0007669"/>
    <property type="project" value="InterPro"/>
</dbReference>
<dbReference type="HAMAP" id="MF_00171">
    <property type="entry name" value="TruA"/>
    <property type="match status" value="1"/>
</dbReference>
<evidence type="ECO:0000259" key="8">
    <source>
        <dbReference type="Pfam" id="PF01416"/>
    </source>
</evidence>
<comment type="catalytic activity">
    <reaction evidence="4 7">
        <text>uridine(38/39/40) in tRNA = pseudouridine(38/39/40) in tRNA</text>
        <dbReference type="Rhea" id="RHEA:22376"/>
        <dbReference type="Rhea" id="RHEA-COMP:10085"/>
        <dbReference type="Rhea" id="RHEA-COMP:10087"/>
        <dbReference type="ChEBI" id="CHEBI:65314"/>
        <dbReference type="ChEBI" id="CHEBI:65315"/>
        <dbReference type="EC" id="5.4.99.12"/>
    </reaction>
</comment>
<evidence type="ECO:0000256" key="5">
    <source>
        <dbReference type="PIRSR" id="PIRSR001430-1"/>
    </source>
</evidence>
<accession>A0A6N7XPG8</accession>
<evidence type="ECO:0000313" key="10">
    <source>
        <dbReference type="Proteomes" id="UP000469325"/>
    </source>
</evidence>
<keyword evidence="2 4" id="KW-0819">tRNA processing</keyword>
<comment type="subunit">
    <text evidence="4">Homodimer.</text>
</comment>
<evidence type="ECO:0000256" key="7">
    <source>
        <dbReference type="RuleBase" id="RU003792"/>
    </source>
</evidence>
<proteinExistence type="inferred from homology"/>
<comment type="similarity">
    <text evidence="1 4 7">Belongs to the tRNA pseudouridine synthase TruA family.</text>
</comment>
<dbReference type="AlphaFoldDB" id="A0A6N7XPG8"/>
<dbReference type="InterPro" id="IPR020097">
    <property type="entry name" value="PsdUridine_synth_TruA_a/b_dom"/>
</dbReference>
<dbReference type="Gene3D" id="3.30.70.580">
    <property type="entry name" value="Pseudouridine synthase I, catalytic domain, N-terminal subdomain"/>
    <property type="match status" value="1"/>
</dbReference>
<evidence type="ECO:0000256" key="1">
    <source>
        <dbReference type="ARBA" id="ARBA00009375"/>
    </source>
</evidence>
<feature type="binding site" evidence="4 6">
    <location>
        <position position="115"/>
    </location>
    <ligand>
        <name>substrate</name>
    </ligand>
</feature>
<keyword evidence="3 4" id="KW-0413">Isomerase</keyword>